<dbReference type="PANTHER" id="PTHR33204">
    <property type="entry name" value="TRANSCRIPTIONAL REGULATOR, MARR FAMILY"/>
    <property type="match status" value="1"/>
</dbReference>
<gene>
    <name evidence="6" type="ORF">GCM10010468_43390</name>
</gene>
<organism evidence="6 7">
    <name type="scientific">Actinocorallia longicatena</name>
    <dbReference type="NCBI Taxonomy" id="111803"/>
    <lineage>
        <taxon>Bacteria</taxon>
        <taxon>Bacillati</taxon>
        <taxon>Actinomycetota</taxon>
        <taxon>Actinomycetes</taxon>
        <taxon>Streptosporangiales</taxon>
        <taxon>Thermomonosporaceae</taxon>
        <taxon>Actinocorallia</taxon>
    </lineage>
</organism>
<sequence>MGTPLPGRPVRGSSSGRPLMAAMDLLSRRWALRLCWELRDGPVGARALLARCEGLSSSVLYQRLADLTTAGLVTSGPPGYTLTDLGTSLGPALSALDDWAVTWAGSLRSDDEPEEHGPAPLIDPSQRLSPGKNRSRR</sequence>
<comment type="caution">
    <text evidence="6">The sequence shown here is derived from an EMBL/GenBank/DDBJ whole genome shotgun (WGS) entry which is preliminary data.</text>
</comment>
<dbReference type="Pfam" id="PF01638">
    <property type="entry name" value="HxlR"/>
    <property type="match status" value="1"/>
</dbReference>
<evidence type="ECO:0000259" key="5">
    <source>
        <dbReference type="PROSITE" id="PS51118"/>
    </source>
</evidence>
<dbReference type="InterPro" id="IPR036390">
    <property type="entry name" value="WH_DNA-bd_sf"/>
</dbReference>
<dbReference type="EMBL" id="BAAAUV010000010">
    <property type="protein sequence ID" value="GAA3219375.1"/>
    <property type="molecule type" value="Genomic_DNA"/>
</dbReference>
<evidence type="ECO:0000256" key="2">
    <source>
        <dbReference type="ARBA" id="ARBA00023125"/>
    </source>
</evidence>
<evidence type="ECO:0000256" key="3">
    <source>
        <dbReference type="ARBA" id="ARBA00023163"/>
    </source>
</evidence>
<evidence type="ECO:0000313" key="6">
    <source>
        <dbReference type="EMBL" id="GAA3219375.1"/>
    </source>
</evidence>
<dbReference type="PANTHER" id="PTHR33204:SF37">
    <property type="entry name" value="HTH-TYPE TRANSCRIPTIONAL REGULATOR YODB"/>
    <property type="match status" value="1"/>
</dbReference>
<keyword evidence="1" id="KW-0805">Transcription regulation</keyword>
<proteinExistence type="predicted"/>
<keyword evidence="3" id="KW-0804">Transcription</keyword>
<evidence type="ECO:0000313" key="7">
    <source>
        <dbReference type="Proteomes" id="UP001501237"/>
    </source>
</evidence>
<feature type="domain" description="HTH hxlR-type" evidence="5">
    <location>
        <begin position="17"/>
        <end position="108"/>
    </location>
</feature>
<dbReference type="InterPro" id="IPR036388">
    <property type="entry name" value="WH-like_DNA-bd_sf"/>
</dbReference>
<dbReference type="SUPFAM" id="SSF46785">
    <property type="entry name" value="Winged helix' DNA-binding domain"/>
    <property type="match status" value="1"/>
</dbReference>
<keyword evidence="7" id="KW-1185">Reference proteome</keyword>
<reference evidence="7" key="1">
    <citation type="journal article" date="2019" name="Int. J. Syst. Evol. Microbiol.">
        <title>The Global Catalogue of Microorganisms (GCM) 10K type strain sequencing project: providing services to taxonomists for standard genome sequencing and annotation.</title>
        <authorList>
            <consortium name="The Broad Institute Genomics Platform"/>
            <consortium name="The Broad Institute Genome Sequencing Center for Infectious Disease"/>
            <person name="Wu L."/>
            <person name="Ma J."/>
        </authorList>
    </citation>
    <scope>NUCLEOTIDE SEQUENCE [LARGE SCALE GENOMIC DNA]</scope>
    <source>
        <strain evidence="7">JCM 9377</strain>
    </source>
</reference>
<dbReference type="RefSeq" id="WP_344831193.1">
    <property type="nucleotide sequence ID" value="NZ_BAAAUV010000010.1"/>
</dbReference>
<keyword evidence="2" id="KW-0238">DNA-binding</keyword>
<name>A0ABP6QCE1_9ACTN</name>
<protein>
    <recommendedName>
        <fullName evidence="5">HTH hxlR-type domain-containing protein</fullName>
    </recommendedName>
</protein>
<evidence type="ECO:0000256" key="4">
    <source>
        <dbReference type="SAM" id="MobiDB-lite"/>
    </source>
</evidence>
<dbReference type="PROSITE" id="PS51118">
    <property type="entry name" value="HTH_HXLR"/>
    <property type="match status" value="1"/>
</dbReference>
<dbReference type="Proteomes" id="UP001501237">
    <property type="component" value="Unassembled WGS sequence"/>
</dbReference>
<feature type="region of interest" description="Disordered" evidence="4">
    <location>
        <begin position="107"/>
        <end position="137"/>
    </location>
</feature>
<evidence type="ECO:0000256" key="1">
    <source>
        <dbReference type="ARBA" id="ARBA00023015"/>
    </source>
</evidence>
<dbReference type="Gene3D" id="1.10.10.10">
    <property type="entry name" value="Winged helix-like DNA-binding domain superfamily/Winged helix DNA-binding domain"/>
    <property type="match status" value="1"/>
</dbReference>
<dbReference type="InterPro" id="IPR002577">
    <property type="entry name" value="HTH_HxlR"/>
</dbReference>
<accession>A0ABP6QCE1</accession>